<accession>A0A9P5ZT42</accession>
<evidence type="ECO:0000259" key="1">
    <source>
        <dbReference type="Pfam" id="PF12937"/>
    </source>
</evidence>
<dbReference type="EMBL" id="MU154605">
    <property type="protein sequence ID" value="KAF9492195.1"/>
    <property type="molecule type" value="Genomic_DNA"/>
</dbReference>
<dbReference type="Proteomes" id="UP000807025">
    <property type="component" value="Unassembled WGS sequence"/>
</dbReference>
<evidence type="ECO:0000313" key="2">
    <source>
        <dbReference type="EMBL" id="KAF9492195.1"/>
    </source>
</evidence>
<proteinExistence type="predicted"/>
<dbReference type="Gene3D" id="1.20.1280.50">
    <property type="match status" value="1"/>
</dbReference>
<dbReference type="InterPro" id="IPR001810">
    <property type="entry name" value="F-box_dom"/>
</dbReference>
<dbReference type="InterPro" id="IPR036047">
    <property type="entry name" value="F-box-like_dom_sf"/>
</dbReference>
<dbReference type="Pfam" id="PF12937">
    <property type="entry name" value="F-box-like"/>
    <property type="match status" value="1"/>
</dbReference>
<sequence>MSSPATQELQDFYDRKIDDHFSEIRLLREQRNADCSKTKNLPPEILVMIFGFLECEFRGETHSHLEWNSVTQVCRTWRNAALNEPTLWIDFIEPHPKWIRELFARSQAAPLILRFEPDAQDGLDFIIDHVVEHPERMKSLDICTKGPFPGLFNKPAPFLQALVTRDDVEFPSDFLGGVAPRLESLFSSGALPFEASWLASVTNLECRRLPLGATWFRQLTSLHLGWGWVALDAKSGKIRRPSMEIILSALDNMPLLQRLDIYLSYNMNKTPCIRSTPVHLRHLCDITARFSHAPMATIFNYLAVDSIKQLRTNWPSSSETANVNPVLQFFNRCYEGGDLHYLSQTTGVEMGRFVGSKGEYVPVLVLEDFKPVDLASIVNQVPCCVPRLFETYLAYAFKTLSLKECETIEQLRVCRPPELDDVLEFDDTSPPPYPSLRRIHFVGINFSPKRRVIPSIKRWLAIRDSKIELEMSDCNISDKAIELLRKMAFITSYYEVPGTIES</sequence>
<gene>
    <name evidence="2" type="ORF">BDN71DRAFT_1451864</name>
</gene>
<dbReference type="OrthoDB" id="3365698at2759"/>
<evidence type="ECO:0000313" key="3">
    <source>
        <dbReference type="Proteomes" id="UP000807025"/>
    </source>
</evidence>
<dbReference type="SUPFAM" id="SSF81383">
    <property type="entry name" value="F-box domain"/>
    <property type="match status" value="1"/>
</dbReference>
<dbReference type="AlphaFoldDB" id="A0A9P5ZT42"/>
<keyword evidence="3" id="KW-1185">Reference proteome</keyword>
<organism evidence="2 3">
    <name type="scientific">Pleurotus eryngii</name>
    <name type="common">Boletus of the steppes</name>
    <dbReference type="NCBI Taxonomy" id="5323"/>
    <lineage>
        <taxon>Eukaryota</taxon>
        <taxon>Fungi</taxon>
        <taxon>Dikarya</taxon>
        <taxon>Basidiomycota</taxon>
        <taxon>Agaricomycotina</taxon>
        <taxon>Agaricomycetes</taxon>
        <taxon>Agaricomycetidae</taxon>
        <taxon>Agaricales</taxon>
        <taxon>Pleurotineae</taxon>
        <taxon>Pleurotaceae</taxon>
        <taxon>Pleurotus</taxon>
    </lineage>
</organism>
<name>A0A9P5ZT42_PLEER</name>
<comment type="caution">
    <text evidence="2">The sequence shown here is derived from an EMBL/GenBank/DDBJ whole genome shotgun (WGS) entry which is preliminary data.</text>
</comment>
<feature type="domain" description="F-box" evidence="1">
    <location>
        <begin position="40"/>
        <end position="89"/>
    </location>
</feature>
<reference evidence="2" key="1">
    <citation type="submission" date="2020-11" db="EMBL/GenBank/DDBJ databases">
        <authorList>
            <consortium name="DOE Joint Genome Institute"/>
            <person name="Ahrendt S."/>
            <person name="Riley R."/>
            <person name="Andreopoulos W."/>
            <person name="Labutti K."/>
            <person name="Pangilinan J."/>
            <person name="Ruiz-Duenas F.J."/>
            <person name="Barrasa J.M."/>
            <person name="Sanchez-Garcia M."/>
            <person name="Camarero S."/>
            <person name="Miyauchi S."/>
            <person name="Serrano A."/>
            <person name="Linde D."/>
            <person name="Babiker R."/>
            <person name="Drula E."/>
            <person name="Ayuso-Fernandez I."/>
            <person name="Pacheco R."/>
            <person name="Padilla G."/>
            <person name="Ferreira P."/>
            <person name="Barriuso J."/>
            <person name="Kellner H."/>
            <person name="Castanera R."/>
            <person name="Alfaro M."/>
            <person name="Ramirez L."/>
            <person name="Pisabarro A.G."/>
            <person name="Kuo A."/>
            <person name="Tritt A."/>
            <person name="Lipzen A."/>
            <person name="He G."/>
            <person name="Yan M."/>
            <person name="Ng V."/>
            <person name="Cullen D."/>
            <person name="Martin F."/>
            <person name="Rosso M.-N."/>
            <person name="Henrissat B."/>
            <person name="Hibbett D."/>
            <person name="Martinez A.T."/>
            <person name="Grigoriev I.V."/>
        </authorList>
    </citation>
    <scope>NUCLEOTIDE SEQUENCE</scope>
    <source>
        <strain evidence="2">ATCC 90797</strain>
    </source>
</reference>
<protein>
    <recommendedName>
        <fullName evidence="1">F-box domain-containing protein</fullName>
    </recommendedName>
</protein>